<gene>
    <name evidence="1" type="ORF">NTJ_03259</name>
</gene>
<organism evidence="1 2">
    <name type="scientific">Nesidiocoris tenuis</name>
    <dbReference type="NCBI Taxonomy" id="355587"/>
    <lineage>
        <taxon>Eukaryota</taxon>
        <taxon>Metazoa</taxon>
        <taxon>Ecdysozoa</taxon>
        <taxon>Arthropoda</taxon>
        <taxon>Hexapoda</taxon>
        <taxon>Insecta</taxon>
        <taxon>Pterygota</taxon>
        <taxon>Neoptera</taxon>
        <taxon>Paraneoptera</taxon>
        <taxon>Hemiptera</taxon>
        <taxon>Heteroptera</taxon>
        <taxon>Panheteroptera</taxon>
        <taxon>Cimicomorpha</taxon>
        <taxon>Miridae</taxon>
        <taxon>Dicyphina</taxon>
        <taxon>Nesidiocoris</taxon>
    </lineage>
</organism>
<dbReference type="EMBL" id="AP028910">
    <property type="protein sequence ID" value="BES90450.1"/>
    <property type="molecule type" value="Genomic_DNA"/>
</dbReference>
<evidence type="ECO:0000313" key="1">
    <source>
        <dbReference type="EMBL" id="BES90450.1"/>
    </source>
</evidence>
<protein>
    <submittedName>
        <fullName evidence="1">Uncharacterized protein</fullName>
    </submittedName>
</protein>
<keyword evidence="2" id="KW-1185">Reference proteome</keyword>
<reference evidence="1 2" key="1">
    <citation type="submission" date="2023-09" db="EMBL/GenBank/DDBJ databases">
        <title>Nesidiocoris tenuis whole genome shotgun sequence.</title>
        <authorList>
            <person name="Shibata T."/>
            <person name="Shimoda M."/>
            <person name="Kobayashi T."/>
            <person name="Uehara T."/>
        </authorList>
    </citation>
    <scope>NUCLEOTIDE SEQUENCE [LARGE SCALE GENOMIC DNA]</scope>
    <source>
        <strain evidence="1 2">Japan</strain>
    </source>
</reference>
<proteinExistence type="predicted"/>
<accession>A0ABN7AHV7</accession>
<name>A0ABN7AHV7_9HEMI</name>
<evidence type="ECO:0000313" key="2">
    <source>
        <dbReference type="Proteomes" id="UP001307889"/>
    </source>
</evidence>
<dbReference type="Proteomes" id="UP001307889">
    <property type="component" value="Chromosome 2"/>
</dbReference>
<sequence>MKEGIELSKMSLYGNRQRNRIFQAMMRHKFLTVCAISLVTYLLLNPRPYSLSYSGIIHDVDPYLVWEFLADFNNMMKLNPTIESFSIMYDKGETRNYWEYGVYYTEHLSNLPFVKNAAHAVYKIYKLEDPSLEFTIESHHRTCFIGEYFCVDSESKFVCKPHGLQSKDTYCLEEVTYECPRLGYLFCHSEVTYQRRTIFKNLIQEFKST</sequence>